<dbReference type="SUPFAM" id="SSF51735">
    <property type="entry name" value="NAD(P)-binding Rossmann-fold domains"/>
    <property type="match status" value="1"/>
</dbReference>
<dbReference type="GO" id="GO:0016491">
    <property type="term" value="F:oxidoreductase activity"/>
    <property type="evidence" value="ECO:0007669"/>
    <property type="project" value="UniProtKB-KW"/>
</dbReference>
<reference evidence="3 4" key="1">
    <citation type="submission" date="2013-03" db="EMBL/GenBank/DDBJ databases">
        <title>Salinisphaera hydrothermalis C41B8 Genome Sequencing.</title>
        <authorList>
            <person name="Li C."/>
            <person name="Lai Q."/>
            <person name="Shao Z."/>
        </authorList>
    </citation>
    <scope>NUCLEOTIDE SEQUENCE [LARGE SCALE GENOMIC DNA]</scope>
    <source>
        <strain evidence="3 4">C41B8</strain>
    </source>
</reference>
<accession>A0A084IPM3</accession>
<comment type="caution">
    <text evidence="3">The sequence shown here is derived from an EMBL/GenBank/DDBJ whole genome shotgun (WGS) entry which is preliminary data.</text>
</comment>
<keyword evidence="2" id="KW-0560">Oxidoreductase</keyword>
<evidence type="ECO:0000256" key="1">
    <source>
        <dbReference type="ARBA" id="ARBA00006484"/>
    </source>
</evidence>
<evidence type="ECO:0000313" key="4">
    <source>
        <dbReference type="Proteomes" id="UP000028302"/>
    </source>
</evidence>
<dbReference type="PRINTS" id="PR00081">
    <property type="entry name" value="GDHRDH"/>
</dbReference>
<organism evidence="3 4">
    <name type="scientific">Salinisphaera hydrothermalis (strain C41B8)</name>
    <dbReference type="NCBI Taxonomy" id="1304275"/>
    <lineage>
        <taxon>Bacteria</taxon>
        <taxon>Pseudomonadati</taxon>
        <taxon>Pseudomonadota</taxon>
        <taxon>Gammaproteobacteria</taxon>
        <taxon>Salinisphaerales</taxon>
        <taxon>Salinisphaeraceae</taxon>
        <taxon>Salinisphaera</taxon>
    </lineage>
</organism>
<comment type="similarity">
    <text evidence="1">Belongs to the short-chain dehydrogenases/reductases (SDR) family.</text>
</comment>
<dbReference type="PROSITE" id="PS00061">
    <property type="entry name" value="ADH_SHORT"/>
    <property type="match status" value="1"/>
</dbReference>
<dbReference type="CDD" id="cd05233">
    <property type="entry name" value="SDR_c"/>
    <property type="match status" value="1"/>
</dbReference>
<keyword evidence="4" id="KW-1185">Reference proteome</keyword>
<evidence type="ECO:0000313" key="3">
    <source>
        <dbReference type="EMBL" id="KEZ78657.1"/>
    </source>
</evidence>
<dbReference type="PATRIC" id="fig|1304275.5.peg.719"/>
<dbReference type="Proteomes" id="UP000028302">
    <property type="component" value="Unassembled WGS sequence"/>
</dbReference>
<dbReference type="Gene3D" id="3.40.50.720">
    <property type="entry name" value="NAD(P)-binding Rossmann-like Domain"/>
    <property type="match status" value="1"/>
</dbReference>
<dbReference type="FunFam" id="3.40.50.720:FF:000173">
    <property type="entry name" value="3-oxoacyl-[acyl-carrier protein] reductase"/>
    <property type="match status" value="1"/>
</dbReference>
<gene>
    <name evidence="3" type="ORF">C41B8_03541</name>
</gene>
<dbReference type="eggNOG" id="COG1028">
    <property type="taxonomic scope" value="Bacteria"/>
</dbReference>
<dbReference type="InterPro" id="IPR036291">
    <property type="entry name" value="NAD(P)-bd_dom_sf"/>
</dbReference>
<dbReference type="InterPro" id="IPR002347">
    <property type="entry name" value="SDR_fam"/>
</dbReference>
<dbReference type="PANTHER" id="PTHR43639:SF1">
    <property type="entry name" value="SHORT-CHAIN DEHYDROGENASE_REDUCTASE FAMILY PROTEIN"/>
    <property type="match status" value="1"/>
</dbReference>
<dbReference type="AlphaFoldDB" id="A0A084IPM3"/>
<evidence type="ECO:0000256" key="2">
    <source>
        <dbReference type="ARBA" id="ARBA00023002"/>
    </source>
</evidence>
<proteinExistence type="inferred from homology"/>
<protein>
    <submittedName>
        <fullName evidence="3">Oxidoreductase</fullName>
    </submittedName>
</protein>
<dbReference type="InterPro" id="IPR020904">
    <property type="entry name" value="Sc_DH/Rdtase_CS"/>
</dbReference>
<sequence>MRVMSNDDTRDIERAKGMALVTGGSRGIGAAICRRLAEEGHAVAVGYGRNAEAAQAVVADIRAAGGRAEAFHIDVNELDALDDRIAEAERALGRLAVLVANAGITGDTARVDEQSLDNIESVFRVNALAPIVCAKAAVRRLSTRHGGSGGSIVIMSSVAARTGGAGGMATYGASKGAMETFILGLGKEVADEGIRVNGVAPGIIDTDMPPDELREAAENVVPMRRLGKPEEIADAVAWLVSERASFVTGECVTVSGGR</sequence>
<name>A0A084IPM3_SALHC</name>
<dbReference type="Pfam" id="PF13561">
    <property type="entry name" value="adh_short_C2"/>
    <property type="match status" value="1"/>
</dbReference>
<dbReference type="PRINTS" id="PR00080">
    <property type="entry name" value="SDRFAMILY"/>
</dbReference>
<dbReference type="STRING" id="1304275.C41B8_03541"/>
<dbReference type="EMBL" id="APNK01000003">
    <property type="protein sequence ID" value="KEZ78657.1"/>
    <property type="molecule type" value="Genomic_DNA"/>
</dbReference>
<dbReference type="PANTHER" id="PTHR43639">
    <property type="entry name" value="OXIDOREDUCTASE, SHORT-CHAIN DEHYDROGENASE/REDUCTASE FAMILY (AFU_ORTHOLOGUE AFUA_5G02870)"/>
    <property type="match status" value="1"/>
</dbReference>